<evidence type="ECO:0000256" key="1">
    <source>
        <dbReference type="SAM" id="MobiDB-lite"/>
    </source>
</evidence>
<organism evidence="2 3">
    <name type="scientific">Limosa lapponica baueri</name>
    <dbReference type="NCBI Taxonomy" id="1758121"/>
    <lineage>
        <taxon>Eukaryota</taxon>
        <taxon>Metazoa</taxon>
        <taxon>Chordata</taxon>
        <taxon>Craniata</taxon>
        <taxon>Vertebrata</taxon>
        <taxon>Euteleostomi</taxon>
        <taxon>Archelosauria</taxon>
        <taxon>Archosauria</taxon>
        <taxon>Dinosauria</taxon>
        <taxon>Saurischia</taxon>
        <taxon>Theropoda</taxon>
        <taxon>Coelurosauria</taxon>
        <taxon>Aves</taxon>
        <taxon>Neognathae</taxon>
        <taxon>Neoaves</taxon>
        <taxon>Charadriiformes</taxon>
        <taxon>Scolopacidae</taxon>
        <taxon>Limosa</taxon>
    </lineage>
</organism>
<proteinExistence type="predicted"/>
<dbReference type="EMBL" id="KZ506177">
    <property type="protein sequence ID" value="PKU41002.1"/>
    <property type="molecule type" value="Genomic_DNA"/>
</dbReference>
<name>A0A2I0U4P7_LIMLA</name>
<reference evidence="3" key="1">
    <citation type="submission" date="2017-11" db="EMBL/GenBank/DDBJ databases">
        <authorList>
            <person name="Lima N.C."/>
            <person name="Parody-Merino A.M."/>
            <person name="Battley P.F."/>
            <person name="Fidler A.E."/>
            <person name="Prosdocimi F."/>
        </authorList>
    </citation>
    <scope>NUCLEOTIDE SEQUENCE [LARGE SCALE GENOMIC DNA]</scope>
</reference>
<feature type="region of interest" description="Disordered" evidence="1">
    <location>
        <begin position="1"/>
        <end position="46"/>
    </location>
</feature>
<keyword evidence="3" id="KW-1185">Reference proteome</keyword>
<gene>
    <name evidence="2" type="ORF">llap_8693</name>
</gene>
<reference evidence="3" key="2">
    <citation type="submission" date="2017-12" db="EMBL/GenBank/DDBJ databases">
        <title>Genome sequence of the Bar-tailed Godwit (Limosa lapponica baueri).</title>
        <authorList>
            <person name="Lima N.C.B."/>
            <person name="Parody-Merino A.M."/>
            <person name="Battley P.F."/>
            <person name="Fidler A.E."/>
            <person name="Prosdocimi F."/>
        </authorList>
    </citation>
    <scope>NUCLEOTIDE SEQUENCE [LARGE SCALE GENOMIC DNA]</scope>
</reference>
<sequence length="140" mass="15553">MGERARPPWPQRWGRSALEPMGAERSPVRAGSRMKLKGKPRLDPNVSVNCPSFIKVHKPDLSQLRREVPCTEGIWNERNATMITFMNNSDSEEEPCNERTSLMSAESPPVPSYQDGLQASEAGGAQAHRVGLQPSREGKK</sequence>
<dbReference type="Proteomes" id="UP000233556">
    <property type="component" value="Unassembled WGS sequence"/>
</dbReference>
<evidence type="ECO:0000313" key="3">
    <source>
        <dbReference type="Proteomes" id="UP000233556"/>
    </source>
</evidence>
<dbReference type="AlphaFoldDB" id="A0A2I0U4P7"/>
<protein>
    <submittedName>
        <fullName evidence="2">Presenilin-2</fullName>
    </submittedName>
</protein>
<accession>A0A2I0U4P7</accession>
<evidence type="ECO:0000313" key="2">
    <source>
        <dbReference type="EMBL" id="PKU41002.1"/>
    </source>
</evidence>
<feature type="region of interest" description="Disordered" evidence="1">
    <location>
        <begin position="88"/>
        <end position="140"/>
    </location>
</feature>